<dbReference type="InterPro" id="IPR018777">
    <property type="entry name" value="Replication_initiator_prot_A"/>
</dbReference>
<dbReference type="STRING" id="321339.SAMN05444340_12020"/>
<dbReference type="RefSeq" id="WP_089885568.1">
    <property type="nucleotide sequence ID" value="NZ_FNPF01000020.1"/>
</dbReference>
<dbReference type="Proteomes" id="UP000199286">
    <property type="component" value="Unassembled WGS sequence"/>
</dbReference>
<proteinExistence type="predicted"/>
<sequence>MNSIDGAAGSRGGVPGGAGGLSGGLGPDRHPQADFFVCDFSGASPKDDLGSMEHPIFSLSTRPDRRVLDYEHNGTRITVTPSVKGRATIHDKDIVIYCVSQLVAALNAGRAVSRHLTLTAHDLLVATNRDTSGDAYARLREAFERLAGTRITTNIATGGYETTRGFGLIEAWEIVRRTRGGRMVSVAVTLPDWLFRAVLAKSVLTLSRDYFRLRKPLERRVYELARKHCGRQAEWQVGMAVLHKKAGSAAPLRVFRAAIRRMIEADALPGYALAERPGDILAVTRRAGARGAGTAPALSERALDAARILRPGADVHALAAAWRDHWETRGRARLDDPDAVFLGWLRKTPG</sequence>
<feature type="region of interest" description="Disordered" evidence="1">
    <location>
        <begin position="1"/>
        <end position="25"/>
    </location>
</feature>
<dbReference type="OrthoDB" id="581589at2"/>
<dbReference type="Pfam" id="PF10134">
    <property type="entry name" value="RPA"/>
    <property type="match status" value="1"/>
</dbReference>
<accession>A0A1H3N4H2</accession>
<feature type="compositionally biased region" description="Gly residues" evidence="1">
    <location>
        <begin position="9"/>
        <end position="25"/>
    </location>
</feature>
<gene>
    <name evidence="2" type="ORF">SAMN05444340_12020</name>
</gene>
<name>A0A1H3N4H2_9RHOB</name>
<dbReference type="EMBL" id="FNPF01000020">
    <property type="protein sequence ID" value="SDY83664.1"/>
    <property type="molecule type" value="Genomic_DNA"/>
</dbReference>
<evidence type="ECO:0000256" key="1">
    <source>
        <dbReference type="SAM" id="MobiDB-lite"/>
    </source>
</evidence>
<keyword evidence="3" id="KW-1185">Reference proteome</keyword>
<dbReference type="AlphaFoldDB" id="A0A1H3N4H2"/>
<evidence type="ECO:0000313" key="2">
    <source>
        <dbReference type="EMBL" id="SDY83664.1"/>
    </source>
</evidence>
<reference evidence="2 3" key="1">
    <citation type="submission" date="2016-10" db="EMBL/GenBank/DDBJ databases">
        <authorList>
            <person name="de Groot N.N."/>
        </authorList>
    </citation>
    <scope>NUCLEOTIDE SEQUENCE [LARGE SCALE GENOMIC DNA]</scope>
    <source>
        <strain evidence="2 3">DSM 26880</strain>
    </source>
</reference>
<organism evidence="2 3">
    <name type="scientific">Citreimonas salinaria</name>
    <dbReference type="NCBI Taxonomy" id="321339"/>
    <lineage>
        <taxon>Bacteria</taxon>
        <taxon>Pseudomonadati</taxon>
        <taxon>Pseudomonadota</taxon>
        <taxon>Alphaproteobacteria</taxon>
        <taxon>Rhodobacterales</taxon>
        <taxon>Roseobacteraceae</taxon>
        <taxon>Citreimonas</taxon>
    </lineage>
</organism>
<protein>
    <submittedName>
        <fullName evidence="2">Replication initiator protein A</fullName>
    </submittedName>
</protein>
<evidence type="ECO:0000313" key="3">
    <source>
        <dbReference type="Proteomes" id="UP000199286"/>
    </source>
</evidence>